<name>A0ABT5WPW3_9SPHN</name>
<evidence type="ECO:0000259" key="4">
    <source>
        <dbReference type="Pfam" id="PF00080"/>
    </source>
</evidence>
<reference evidence="5 6" key="1">
    <citation type="submission" date="2023-03" db="EMBL/GenBank/DDBJ databases">
        <title>NovoSphingobium album sp. nov. isolated from polycyclic aromatic hydrocarbons- and heavy-metal polluted soil.</title>
        <authorList>
            <person name="Liu Z."/>
            <person name="Wang K."/>
        </authorList>
    </citation>
    <scope>NUCLEOTIDE SEQUENCE [LARGE SCALE GENOMIC DNA]</scope>
    <source>
        <strain evidence="5 6">H3SJ31-1</strain>
    </source>
</reference>
<feature type="domain" description="Superoxide dismutase copper/zinc binding" evidence="4">
    <location>
        <begin position="60"/>
        <end position="191"/>
    </location>
</feature>
<evidence type="ECO:0000313" key="6">
    <source>
        <dbReference type="Proteomes" id="UP001216253"/>
    </source>
</evidence>
<comment type="cofactor">
    <cofactor evidence="2">
        <name>Cu cation</name>
        <dbReference type="ChEBI" id="CHEBI:23378"/>
    </cofactor>
    <text evidence="2">Binds 1 copper ion per subunit.</text>
</comment>
<keyword evidence="2" id="KW-0479">Metal-binding</keyword>
<evidence type="ECO:0000256" key="2">
    <source>
        <dbReference type="RuleBase" id="RU000393"/>
    </source>
</evidence>
<evidence type="ECO:0000313" key="5">
    <source>
        <dbReference type="EMBL" id="MDE8652065.1"/>
    </source>
</evidence>
<organism evidence="5 6">
    <name type="scientific">Novosphingobium album</name>
    <name type="common">ex Liu et al. 2023</name>
    <dbReference type="NCBI Taxonomy" id="3031130"/>
    <lineage>
        <taxon>Bacteria</taxon>
        <taxon>Pseudomonadati</taxon>
        <taxon>Pseudomonadota</taxon>
        <taxon>Alphaproteobacteria</taxon>
        <taxon>Sphingomonadales</taxon>
        <taxon>Sphingomonadaceae</taxon>
        <taxon>Novosphingobium</taxon>
    </lineage>
</organism>
<comment type="cofactor">
    <cofactor evidence="2">
        <name>Zn(2+)</name>
        <dbReference type="ChEBI" id="CHEBI:29105"/>
    </cofactor>
    <text evidence="2">Binds 1 zinc ion per subunit.</text>
</comment>
<dbReference type="InterPro" id="IPR018152">
    <property type="entry name" value="SOD_Cu/Zn_BS"/>
</dbReference>
<gene>
    <name evidence="5" type="ORF">PYV00_10075</name>
</gene>
<dbReference type="RefSeq" id="WP_275228138.1">
    <property type="nucleotide sequence ID" value="NZ_JARESE010000028.1"/>
</dbReference>
<dbReference type="EC" id="1.15.1.1" evidence="2"/>
<dbReference type="InterPro" id="IPR024134">
    <property type="entry name" value="SOD_Cu/Zn_/chaperone"/>
</dbReference>
<accession>A0ABT5WPW3</accession>
<dbReference type="PANTHER" id="PTHR10003">
    <property type="entry name" value="SUPEROXIDE DISMUTASE CU-ZN -RELATED"/>
    <property type="match status" value="1"/>
</dbReference>
<keyword evidence="6" id="KW-1185">Reference proteome</keyword>
<evidence type="ECO:0000256" key="3">
    <source>
        <dbReference type="SAM" id="SignalP"/>
    </source>
</evidence>
<dbReference type="Pfam" id="PF00080">
    <property type="entry name" value="Sod_Cu"/>
    <property type="match status" value="1"/>
</dbReference>
<protein>
    <recommendedName>
        <fullName evidence="2">Superoxide dismutase [Cu-Zn]</fullName>
        <ecNumber evidence="2">1.15.1.1</ecNumber>
    </recommendedName>
</protein>
<proteinExistence type="inferred from homology"/>
<dbReference type="PRINTS" id="PR00068">
    <property type="entry name" value="CUZNDISMTASE"/>
</dbReference>
<dbReference type="InterPro" id="IPR036423">
    <property type="entry name" value="SOD-like_Cu/Zn_dom_sf"/>
</dbReference>
<dbReference type="PROSITE" id="PS00332">
    <property type="entry name" value="SOD_CU_ZN_2"/>
    <property type="match status" value="1"/>
</dbReference>
<keyword evidence="2" id="KW-0186">Copper</keyword>
<keyword evidence="2" id="KW-0560">Oxidoreductase</keyword>
<comment type="caution">
    <text evidence="5">The sequence shown here is derived from an EMBL/GenBank/DDBJ whole genome shotgun (WGS) entry which is preliminary data.</text>
</comment>
<keyword evidence="3" id="KW-0732">Signal</keyword>
<evidence type="ECO:0000256" key="1">
    <source>
        <dbReference type="ARBA" id="ARBA00010457"/>
    </source>
</evidence>
<dbReference type="EMBL" id="JARESE010000028">
    <property type="protein sequence ID" value="MDE8652065.1"/>
    <property type="molecule type" value="Genomic_DNA"/>
</dbReference>
<dbReference type="Gene3D" id="2.60.40.200">
    <property type="entry name" value="Superoxide dismutase, copper/zinc binding domain"/>
    <property type="match status" value="1"/>
</dbReference>
<dbReference type="SUPFAM" id="SSF49329">
    <property type="entry name" value="Cu,Zn superoxide dismutase-like"/>
    <property type="match status" value="1"/>
</dbReference>
<comment type="catalytic activity">
    <reaction evidence="2">
        <text>2 superoxide + 2 H(+) = H2O2 + O2</text>
        <dbReference type="Rhea" id="RHEA:20696"/>
        <dbReference type="ChEBI" id="CHEBI:15378"/>
        <dbReference type="ChEBI" id="CHEBI:15379"/>
        <dbReference type="ChEBI" id="CHEBI:16240"/>
        <dbReference type="ChEBI" id="CHEBI:18421"/>
        <dbReference type="EC" id="1.15.1.1"/>
    </reaction>
</comment>
<comment type="function">
    <text evidence="2">Destroys radicals which are normally produced within the cells and which are toxic to biological systems.</text>
</comment>
<comment type="similarity">
    <text evidence="1 2">Belongs to the Cu-Zn superoxide dismutase family.</text>
</comment>
<dbReference type="Proteomes" id="UP001216253">
    <property type="component" value="Unassembled WGS sequence"/>
</dbReference>
<keyword evidence="2" id="KW-0862">Zinc</keyword>
<dbReference type="CDD" id="cd00305">
    <property type="entry name" value="Cu-Zn_Superoxide_Dismutase"/>
    <property type="match status" value="1"/>
</dbReference>
<feature type="chain" id="PRO_5046822878" description="Superoxide dismutase [Cu-Zn]" evidence="3">
    <location>
        <begin position="24"/>
        <end position="195"/>
    </location>
</feature>
<sequence length="195" mass="19559">MHRYARFLTFCAAAALGAQPVLAQGDAAHGAGDHEAAATGAAMPGMAHAAVIDATGKRIGMVMLEQTPSGVLVTADIKGLPQGEHGFHFHEKGLCDPAAKFASAGGHFAPGGHQHGLKVAGGPHEGDMPNQYVGADGVLKAEVINPHVRLGEGPGSIADADGTALVIHADPDDYTSQPAGNAGGRIACAVISAPK</sequence>
<dbReference type="InterPro" id="IPR001424">
    <property type="entry name" value="SOD_Cu_Zn_dom"/>
</dbReference>
<feature type="signal peptide" evidence="3">
    <location>
        <begin position="1"/>
        <end position="23"/>
    </location>
</feature>